<dbReference type="InterPro" id="IPR008930">
    <property type="entry name" value="Terpenoid_cyclase/PrenylTrfase"/>
</dbReference>
<dbReference type="RefSeq" id="WP_090051595.1">
    <property type="nucleotide sequence ID" value="NZ_FNCC01000008.1"/>
</dbReference>
<dbReference type="Gene3D" id="1.50.10.20">
    <property type="match status" value="1"/>
</dbReference>
<dbReference type="Gene3D" id="1.50.10.160">
    <property type="match status" value="1"/>
</dbReference>
<dbReference type="AlphaFoldDB" id="A0A1G7UUX3"/>
<dbReference type="Pfam" id="PF13243">
    <property type="entry name" value="SQHop_cyclase_C"/>
    <property type="match status" value="1"/>
</dbReference>
<dbReference type="Proteomes" id="UP000199623">
    <property type="component" value="Unassembled WGS sequence"/>
</dbReference>
<dbReference type="EMBL" id="FNCC01000008">
    <property type="protein sequence ID" value="SDG51286.1"/>
    <property type="molecule type" value="Genomic_DNA"/>
</dbReference>
<dbReference type="PANTHER" id="PTHR31739">
    <property type="entry name" value="ENT-COPALYL DIPHOSPHATE SYNTHASE, CHLOROPLASTIC"/>
    <property type="match status" value="1"/>
</dbReference>
<name>A0A1G7UUX3_9PSEU</name>
<dbReference type="SUPFAM" id="SSF48239">
    <property type="entry name" value="Terpenoid cyclases/Protein prenyltransferases"/>
    <property type="match status" value="2"/>
</dbReference>
<keyword evidence="3" id="KW-1185">Reference proteome</keyword>
<reference evidence="3" key="1">
    <citation type="submission" date="2016-10" db="EMBL/GenBank/DDBJ databases">
        <authorList>
            <person name="Varghese N."/>
            <person name="Submissions S."/>
        </authorList>
    </citation>
    <scope>NUCLEOTIDE SEQUENCE [LARGE SCALE GENOMIC DNA]</scope>
    <source>
        <strain evidence="3">CGMCC 4.3506</strain>
    </source>
</reference>
<dbReference type="GO" id="GO:0010333">
    <property type="term" value="F:terpene synthase activity"/>
    <property type="evidence" value="ECO:0007669"/>
    <property type="project" value="InterPro"/>
</dbReference>
<proteinExistence type="predicted"/>
<protein>
    <submittedName>
        <fullName evidence="2">Halimadienyl-diphosphate synthase</fullName>
    </submittedName>
</protein>
<dbReference type="InterPro" id="IPR050148">
    <property type="entry name" value="Terpene_synthase-like"/>
</dbReference>
<dbReference type="OrthoDB" id="9758578at2"/>
<feature type="domain" description="Squalene cyclase C-terminal" evidence="1">
    <location>
        <begin position="323"/>
        <end position="450"/>
    </location>
</feature>
<dbReference type="GO" id="GO:0016102">
    <property type="term" value="P:diterpenoid biosynthetic process"/>
    <property type="evidence" value="ECO:0007669"/>
    <property type="project" value="TreeGrafter"/>
</dbReference>
<dbReference type="InterPro" id="IPR032696">
    <property type="entry name" value="SQ_cyclase_C"/>
</dbReference>
<evidence type="ECO:0000313" key="2">
    <source>
        <dbReference type="EMBL" id="SDG51286.1"/>
    </source>
</evidence>
<accession>A0A1G7UUX3</accession>
<evidence type="ECO:0000259" key="1">
    <source>
        <dbReference type="Pfam" id="PF13243"/>
    </source>
</evidence>
<dbReference type="CDD" id="cd00688">
    <property type="entry name" value="ISOPREN_C2_like"/>
    <property type="match status" value="1"/>
</dbReference>
<evidence type="ECO:0000313" key="3">
    <source>
        <dbReference type="Proteomes" id="UP000199623"/>
    </source>
</evidence>
<sequence>MSRHDEIAELLNQVGPGRVTDSAYDVGRVARLGDVDPDLSGGALDWLRRHQLADGAWGAPHLDYHHDRLICTLSAVTALARTGDPSDRQRVERGAAVLANDLKSLGDDAAGETIGFELLAPALLGEARELGVVGDEVDEVLAGLVAEREAKLARVPSGFINGESVLAHSVEMAGAAELHLVDLENLLGHNGSVGYSPAATAWYAATTGDSAALGYLRTVTGADGGVPNVGPIDVFENVWTLYNVGLTRSGPFPARDRLLAAVEGAWTPGRGVSFGSGFRPEDGDDTAVTSEVLSRAGRAADLDALISYEGPEHFHCWPTERNPSVSTNVHMLGALRAAGLPGDDPAVRKTVRYLENSQDRSGFWLDKWHASPYYVTAHAVLAGEGLPDEIFAHALDWLLRTQRPDGSWGSYLSTAEETAYCLQALTMALRRGETVPVQALRRGHDWLARHATGPYPWLWIGKCLYSPDVVVRSAVLSALALVEEEVSR</sequence>
<dbReference type="STRING" id="200378.SAMN05216553_108427"/>
<organism evidence="2 3">
    <name type="scientific">Lentzea fradiae</name>
    <dbReference type="NCBI Taxonomy" id="200378"/>
    <lineage>
        <taxon>Bacteria</taxon>
        <taxon>Bacillati</taxon>
        <taxon>Actinomycetota</taxon>
        <taxon>Actinomycetes</taxon>
        <taxon>Pseudonocardiales</taxon>
        <taxon>Pseudonocardiaceae</taxon>
        <taxon>Lentzea</taxon>
    </lineage>
</organism>
<dbReference type="PANTHER" id="PTHR31739:SF25">
    <property type="entry name" value="(E,E)-GERANYLLINALOOL SYNTHASE"/>
    <property type="match status" value="1"/>
</dbReference>
<gene>
    <name evidence="2" type="ORF">SAMN05216553_108427</name>
</gene>
<dbReference type="GO" id="GO:0000287">
    <property type="term" value="F:magnesium ion binding"/>
    <property type="evidence" value="ECO:0007669"/>
    <property type="project" value="TreeGrafter"/>
</dbReference>